<evidence type="ECO:0000313" key="2">
    <source>
        <dbReference type="EMBL" id="MFC3659362.1"/>
    </source>
</evidence>
<name>A0ABV7UST0_9GAMM</name>
<reference evidence="3" key="1">
    <citation type="journal article" date="2019" name="Int. J. Syst. Evol. Microbiol.">
        <title>The Global Catalogue of Microorganisms (GCM) 10K type strain sequencing project: providing services to taxonomists for standard genome sequencing and annotation.</title>
        <authorList>
            <consortium name="The Broad Institute Genomics Platform"/>
            <consortium name="The Broad Institute Genome Sequencing Center for Infectious Disease"/>
            <person name="Wu L."/>
            <person name="Ma J."/>
        </authorList>
    </citation>
    <scope>NUCLEOTIDE SEQUENCE [LARGE SCALE GENOMIC DNA]</scope>
    <source>
        <strain evidence="3">KCTC 42211</strain>
    </source>
</reference>
<evidence type="ECO:0000256" key="1">
    <source>
        <dbReference type="SAM" id="MobiDB-lite"/>
    </source>
</evidence>
<proteinExistence type="predicted"/>
<keyword evidence="3" id="KW-1185">Reference proteome</keyword>
<evidence type="ECO:0000313" key="3">
    <source>
        <dbReference type="Proteomes" id="UP001595724"/>
    </source>
</evidence>
<dbReference type="Proteomes" id="UP001595724">
    <property type="component" value="Unassembled WGS sequence"/>
</dbReference>
<dbReference type="RefSeq" id="WP_386706608.1">
    <property type="nucleotide sequence ID" value="NZ_JBHRYF010000001.1"/>
</dbReference>
<gene>
    <name evidence="2" type="ORF">ACFOM9_04605</name>
</gene>
<dbReference type="EMBL" id="JBHRYF010000001">
    <property type="protein sequence ID" value="MFC3659362.1"/>
    <property type="molecule type" value="Genomic_DNA"/>
</dbReference>
<accession>A0ABV7UST0</accession>
<sequence length="97" mass="10594">MTEAISFLEKLGSNPALVRPGFAAQEDALDALACRKQQRALLDRDVQALTVLLEGRASMAMAIATPDNGDEPQQAPERHGDEPAEPEEFPPERNRPD</sequence>
<organism evidence="2 3">
    <name type="scientific">Luteimonas notoginsengisoli</name>
    <dbReference type="NCBI Taxonomy" id="1578200"/>
    <lineage>
        <taxon>Bacteria</taxon>
        <taxon>Pseudomonadati</taxon>
        <taxon>Pseudomonadota</taxon>
        <taxon>Gammaproteobacteria</taxon>
        <taxon>Lysobacterales</taxon>
        <taxon>Lysobacteraceae</taxon>
        <taxon>Luteimonas</taxon>
    </lineage>
</organism>
<comment type="caution">
    <text evidence="2">The sequence shown here is derived from an EMBL/GenBank/DDBJ whole genome shotgun (WGS) entry which is preliminary data.</text>
</comment>
<feature type="region of interest" description="Disordered" evidence="1">
    <location>
        <begin position="63"/>
        <end position="97"/>
    </location>
</feature>
<protein>
    <submittedName>
        <fullName evidence="2">Uncharacterized protein</fullName>
    </submittedName>
</protein>